<keyword evidence="2" id="KW-0472">Membrane</keyword>
<comment type="caution">
    <text evidence="3">The sequence shown here is derived from an EMBL/GenBank/DDBJ whole genome shotgun (WGS) entry which is preliminary data.</text>
</comment>
<evidence type="ECO:0000256" key="2">
    <source>
        <dbReference type="SAM" id="Phobius"/>
    </source>
</evidence>
<gene>
    <name evidence="3" type="ORF">QN277_004604</name>
</gene>
<reference evidence="3" key="1">
    <citation type="submission" date="2023-10" db="EMBL/GenBank/DDBJ databases">
        <title>Chromosome-level genome of the transformable northern wattle, Acacia crassicarpa.</title>
        <authorList>
            <person name="Massaro I."/>
            <person name="Sinha N.R."/>
            <person name="Poethig S."/>
            <person name="Leichty A.R."/>
        </authorList>
    </citation>
    <scope>NUCLEOTIDE SEQUENCE</scope>
    <source>
        <strain evidence="3">Acra3RX</strain>
        <tissue evidence="3">Leaf</tissue>
    </source>
</reference>
<feature type="compositionally biased region" description="Low complexity" evidence="1">
    <location>
        <begin position="23"/>
        <end position="38"/>
    </location>
</feature>
<protein>
    <submittedName>
        <fullName evidence="3">Uncharacterized protein</fullName>
    </submittedName>
</protein>
<organism evidence="3 4">
    <name type="scientific">Acacia crassicarpa</name>
    <name type="common">northern wattle</name>
    <dbReference type="NCBI Taxonomy" id="499986"/>
    <lineage>
        <taxon>Eukaryota</taxon>
        <taxon>Viridiplantae</taxon>
        <taxon>Streptophyta</taxon>
        <taxon>Embryophyta</taxon>
        <taxon>Tracheophyta</taxon>
        <taxon>Spermatophyta</taxon>
        <taxon>Magnoliopsida</taxon>
        <taxon>eudicotyledons</taxon>
        <taxon>Gunneridae</taxon>
        <taxon>Pentapetalae</taxon>
        <taxon>rosids</taxon>
        <taxon>fabids</taxon>
        <taxon>Fabales</taxon>
        <taxon>Fabaceae</taxon>
        <taxon>Caesalpinioideae</taxon>
        <taxon>mimosoid clade</taxon>
        <taxon>Acacieae</taxon>
        <taxon>Acacia</taxon>
    </lineage>
</organism>
<dbReference type="Proteomes" id="UP001293593">
    <property type="component" value="Unassembled WGS sequence"/>
</dbReference>
<name>A0AAE1MGY1_9FABA</name>
<feature type="transmembrane region" description="Helical" evidence="2">
    <location>
        <begin position="567"/>
        <end position="585"/>
    </location>
</feature>
<dbReference type="EMBL" id="JAWXYG010000010">
    <property type="protein sequence ID" value="KAK4261638.1"/>
    <property type="molecule type" value="Genomic_DNA"/>
</dbReference>
<dbReference type="PANTHER" id="PTHR31860:SF4">
    <property type="entry name" value="OS02G0637800 PROTEIN"/>
    <property type="match status" value="1"/>
</dbReference>
<feature type="transmembrane region" description="Helical" evidence="2">
    <location>
        <begin position="654"/>
        <end position="679"/>
    </location>
</feature>
<evidence type="ECO:0000313" key="3">
    <source>
        <dbReference type="EMBL" id="KAK4261638.1"/>
    </source>
</evidence>
<accession>A0AAE1MGY1</accession>
<keyword evidence="2" id="KW-1133">Transmembrane helix</keyword>
<evidence type="ECO:0000256" key="1">
    <source>
        <dbReference type="SAM" id="MobiDB-lite"/>
    </source>
</evidence>
<proteinExistence type="predicted"/>
<keyword evidence="4" id="KW-1185">Reference proteome</keyword>
<sequence>MENAMAVMWENLMGKGNQSTPLNSLFRSNNESSSSGDVDSSHLIPQLSPLANSVVYRCSKILQVSTEELQHGFDSELPVGVNELLTYARNLLEYCSYKALEKISRSQDYLNDKEFRRLTYDMMLAWEAPSVEYDPPQHETTPSFKYEMEDEDEGSLFYSSSTNMALQVDGDKTVGPEAFARIAPACVLVADIITVHNLFDALTSSSGHRLHFLVYDKYLRGIDKVIKNSKHVIDTSIVNLQLADGEFVIDVDGTNPTQPVLQHIGISAWPGRFILTNYALYFEPLGVGSYEKGVRYDLEMDLKQVIKPDRTGPLGARIFDKAVMYKSTSVAEPVYFEFPEFKANLRRDYWLEICLEIFHAHKFIRKYNLEEIQKSEVLARAILGIFRYRAIRDAFQHFSSHYKTLLAFNLAETLPGGDVILETLSSCLISLTSIADKHVSGTIDTKRQPAVSLASVLTLARIGFISLKAADIYEEAAVYGEVRVGETTHLEVAVKKSILDTGRAQAAQATVDKMKVEGIDTNVAIMKELLFPVIETADHLWILASWKYFCRSGSFLLVACYMILRGWIQYMLASIFVFLASVMLWRRYFNSRRQVKAIRVTAPPNRNAVEQILALQEAIARFESHIQDGNITLLKIRALLLALLPQATEKVALFFILMAATMAFVHVRHIILVVFVELYTREMPCRKKSSERWIRRVREWWVRIPAAPVLLVKPDDSKKVQ</sequence>
<evidence type="ECO:0000313" key="4">
    <source>
        <dbReference type="Proteomes" id="UP001293593"/>
    </source>
</evidence>
<dbReference type="Pfam" id="PF04842">
    <property type="entry name" value="DUF639"/>
    <property type="match status" value="1"/>
</dbReference>
<feature type="region of interest" description="Disordered" evidence="1">
    <location>
        <begin position="20"/>
        <end position="42"/>
    </location>
</feature>
<dbReference type="PANTHER" id="PTHR31860">
    <property type="entry name" value="HEAT-INDUCIBLE TRANSCRIPTION REPRESSOR (DUF639)-RELATED"/>
    <property type="match status" value="1"/>
</dbReference>
<dbReference type="InterPro" id="IPR006927">
    <property type="entry name" value="DUF639"/>
</dbReference>
<keyword evidence="2" id="KW-0812">Transmembrane</keyword>
<dbReference type="AlphaFoldDB" id="A0AAE1MGY1"/>